<dbReference type="Proteomes" id="UP001221898">
    <property type="component" value="Unassembled WGS sequence"/>
</dbReference>
<dbReference type="InterPro" id="IPR012337">
    <property type="entry name" value="RNaseH-like_sf"/>
</dbReference>
<dbReference type="InterPro" id="IPR008906">
    <property type="entry name" value="HATC_C_dom"/>
</dbReference>
<dbReference type="PANTHER" id="PTHR47501:SF6">
    <property type="match status" value="1"/>
</dbReference>
<dbReference type="AlphaFoldDB" id="A0AAD7R031"/>
<dbReference type="SUPFAM" id="SSF53098">
    <property type="entry name" value="Ribonuclease H-like"/>
    <property type="match status" value="1"/>
</dbReference>
<reference evidence="2" key="1">
    <citation type="journal article" date="2023" name="Science">
        <title>Genome structures resolve the early diversification of teleost fishes.</title>
        <authorList>
            <person name="Parey E."/>
            <person name="Louis A."/>
            <person name="Montfort J."/>
            <person name="Bouchez O."/>
            <person name="Roques C."/>
            <person name="Iampietro C."/>
            <person name="Lluch J."/>
            <person name="Castinel A."/>
            <person name="Donnadieu C."/>
            <person name="Desvignes T."/>
            <person name="Floi Bucao C."/>
            <person name="Jouanno E."/>
            <person name="Wen M."/>
            <person name="Mejri S."/>
            <person name="Dirks R."/>
            <person name="Jansen H."/>
            <person name="Henkel C."/>
            <person name="Chen W.J."/>
            <person name="Zahm M."/>
            <person name="Cabau C."/>
            <person name="Klopp C."/>
            <person name="Thompson A.W."/>
            <person name="Robinson-Rechavi M."/>
            <person name="Braasch I."/>
            <person name="Lecointre G."/>
            <person name="Bobe J."/>
            <person name="Postlethwait J.H."/>
            <person name="Berthelot C."/>
            <person name="Roest Crollius H."/>
            <person name="Guiguen Y."/>
        </authorList>
    </citation>
    <scope>NUCLEOTIDE SEQUENCE</scope>
    <source>
        <strain evidence="2">NC1722</strain>
    </source>
</reference>
<evidence type="ECO:0000313" key="3">
    <source>
        <dbReference type="Proteomes" id="UP001221898"/>
    </source>
</evidence>
<protein>
    <recommendedName>
        <fullName evidence="1">HAT C-terminal dimerisation domain-containing protein</fullName>
    </recommendedName>
</protein>
<evidence type="ECO:0000259" key="1">
    <source>
        <dbReference type="Pfam" id="PF05699"/>
    </source>
</evidence>
<sequence length="402" mass="45014">MFNIERKVQATVTDNGSNFVKAFREFGQREEVEEGSQDDNEDAARFEDVAAILEGEGDDERLQFFLPPHQRCASHTLNLIASKDLERAVSQGATRKLFYSAMAKCSAIWNKAHRSPLAAEAVEEIGKMKLVIPCMTRWNSEYCAVQKIVSLTESQLAEVCERLAVPKLLANELAFLKEYAEVLKPLACALNLLQGETKCFLGLVIPTLLTLKKRLSDKKPHVRFFCEVIDTVVKAIDSRFQKLFSSREAKLATASSPQFRLWWLPDEEKEDVRRMLVAEASIMEPAENTAAAASATLSDSGEEDFFSYGPAATRGTNSGPPEEVRKYLEGTNKKLGALEDFPSIKQVFIKYNTTLPSSAAVERLFSHGGNLFTPQRNRMTDEHFEQVLLLRYNSKICAVAVE</sequence>
<dbReference type="Pfam" id="PF05699">
    <property type="entry name" value="Dimer_Tnp_hAT"/>
    <property type="match status" value="1"/>
</dbReference>
<accession>A0AAD7R031</accession>
<keyword evidence="3" id="KW-1185">Reference proteome</keyword>
<dbReference type="GO" id="GO:0046983">
    <property type="term" value="F:protein dimerization activity"/>
    <property type="evidence" value="ECO:0007669"/>
    <property type="project" value="InterPro"/>
</dbReference>
<gene>
    <name evidence="2" type="ORF">AAFF_G00199540</name>
</gene>
<name>A0AAD7R031_9TELE</name>
<feature type="domain" description="HAT C-terminal dimerisation" evidence="1">
    <location>
        <begin position="340"/>
        <end position="393"/>
    </location>
</feature>
<dbReference type="EMBL" id="JAINUG010002663">
    <property type="protein sequence ID" value="KAJ8347454.1"/>
    <property type="molecule type" value="Genomic_DNA"/>
</dbReference>
<evidence type="ECO:0000313" key="2">
    <source>
        <dbReference type="EMBL" id="KAJ8347454.1"/>
    </source>
</evidence>
<proteinExistence type="predicted"/>
<dbReference type="PANTHER" id="PTHR47501">
    <property type="entry name" value="TRANSPOSASE-RELATED"/>
    <property type="match status" value="1"/>
</dbReference>
<organism evidence="2 3">
    <name type="scientific">Aldrovandia affinis</name>
    <dbReference type="NCBI Taxonomy" id="143900"/>
    <lineage>
        <taxon>Eukaryota</taxon>
        <taxon>Metazoa</taxon>
        <taxon>Chordata</taxon>
        <taxon>Craniata</taxon>
        <taxon>Vertebrata</taxon>
        <taxon>Euteleostomi</taxon>
        <taxon>Actinopterygii</taxon>
        <taxon>Neopterygii</taxon>
        <taxon>Teleostei</taxon>
        <taxon>Notacanthiformes</taxon>
        <taxon>Halosauridae</taxon>
        <taxon>Aldrovandia</taxon>
    </lineage>
</organism>
<comment type="caution">
    <text evidence="2">The sequence shown here is derived from an EMBL/GenBank/DDBJ whole genome shotgun (WGS) entry which is preliminary data.</text>
</comment>